<dbReference type="InterPro" id="IPR018976">
    <property type="entry name" value="Imelysin-like"/>
</dbReference>
<comment type="caution">
    <text evidence="5">The sequence shown here is derived from an EMBL/GenBank/DDBJ whole genome shotgun (WGS) entry which is preliminary data.</text>
</comment>
<accession>A0A0D0IYZ1</accession>
<dbReference type="STRING" id="1602171.ST44_08120"/>
<dbReference type="Gene3D" id="1.20.1420.20">
    <property type="entry name" value="M75 peptidase, HXXE motif"/>
    <property type="match status" value="1"/>
</dbReference>
<evidence type="ECO:0000256" key="2">
    <source>
        <dbReference type="ARBA" id="ARBA00022729"/>
    </source>
</evidence>
<keyword evidence="6" id="KW-1185">Reference proteome</keyword>
<keyword evidence="2 3" id="KW-0732">Signal</keyword>
<organism evidence="5 6">
    <name type="scientific">Prevotella pectinovora</name>
    <dbReference type="NCBI Taxonomy" id="1602169"/>
    <lineage>
        <taxon>Bacteria</taxon>
        <taxon>Pseudomonadati</taxon>
        <taxon>Bacteroidota</taxon>
        <taxon>Bacteroidia</taxon>
        <taxon>Bacteroidales</taxon>
        <taxon>Prevotellaceae</taxon>
        <taxon>Prevotella</taxon>
    </lineage>
</organism>
<protein>
    <recommendedName>
        <fullName evidence="4">Imelysin-like domain-containing protein</fullName>
    </recommendedName>
</protein>
<proteinExistence type="predicted"/>
<reference evidence="5 6" key="1">
    <citation type="submission" date="2015-01" db="EMBL/GenBank/DDBJ databases">
        <title>Comparative genomics of non-oral Prevotella species.</title>
        <authorList>
            <person name="Accetto T."/>
            <person name="Nograsek B."/>
            <person name="Avgustin G."/>
        </authorList>
    </citation>
    <scope>NUCLEOTIDE SEQUENCE [LARGE SCALE GENOMIC DNA]</scope>
    <source>
        <strain evidence="5 6">P5-119</strain>
    </source>
</reference>
<dbReference type="AlphaFoldDB" id="A0A0D0IYZ1"/>
<dbReference type="InterPro" id="IPR034982">
    <property type="entry name" value="Imelysin-like_IrpA"/>
</dbReference>
<evidence type="ECO:0000259" key="4">
    <source>
        <dbReference type="Pfam" id="PF09375"/>
    </source>
</evidence>
<feature type="domain" description="Imelysin-like" evidence="4">
    <location>
        <begin position="54"/>
        <end position="379"/>
    </location>
</feature>
<dbReference type="Pfam" id="PF09375">
    <property type="entry name" value="Peptidase_M75"/>
    <property type="match status" value="1"/>
</dbReference>
<sequence>MNKIFKYSMMFAAALAFTMGFTSCSDDDNDEQDVTFSSSELKEVNADYVDNTVVATYRNLADYNKQLVADLNAMSDDAGVAKACETWTQSRKWWEFSEAFLFGAAGDYAIDPHTDTWPFDRTQFDKYMSLYKNAKLGEEGFENETNTINEAIATGQNLTGFHAVEYLIFREGQPRHFADMTANEIYFAKTAAQDLYLSSLKLVSAWGGKVSADEQALLDEVEFASSINYGENFKNAGNAGSTYSTVVLASKEIIAGANDIIGEVRDSKIGAPATGEDVNYIESPHAHNSIQDFYDNIMSVKHALYGGCTVDGTTPEAKSLIGICLKNDKTKAAAQNVMTNLENALSKISSMKKPFVLYYTDQSAKDAMEALDGLEESLNALDKLLD</sequence>
<name>A0A0D0IYZ1_9BACT</name>
<gene>
    <name evidence="5" type="ORF">ST44_08120</name>
</gene>
<comment type="subcellular location">
    <subcellularLocation>
        <location evidence="1">Cell envelope</location>
    </subcellularLocation>
</comment>
<dbReference type="Proteomes" id="UP000032046">
    <property type="component" value="Unassembled WGS sequence"/>
</dbReference>
<dbReference type="PROSITE" id="PS51257">
    <property type="entry name" value="PROKAR_LIPOPROTEIN"/>
    <property type="match status" value="1"/>
</dbReference>
<evidence type="ECO:0000256" key="3">
    <source>
        <dbReference type="SAM" id="SignalP"/>
    </source>
</evidence>
<dbReference type="InterPro" id="IPR038352">
    <property type="entry name" value="Imelysin_sf"/>
</dbReference>
<dbReference type="GO" id="GO:0030313">
    <property type="term" value="C:cell envelope"/>
    <property type="evidence" value="ECO:0007669"/>
    <property type="project" value="UniProtKB-SubCell"/>
</dbReference>
<dbReference type="RefSeq" id="WP_042519449.1">
    <property type="nucleotide sequence ID" value="NZ_JXQK01000061.1"/>
</dbReference>
<dbReference type="CDD" id="cd14658">
    <property type="entry name" value="Imelysin-like_IrpA"/>
    <property type="match status" value="1"/>
</dbReference>
<dbReference type="EMBL" id="JXQK01000061">
    <property type="protein sequence ID" value="KIP61881.1"/>
    <property type="molecule type" value="Genomic_DNA"/>
</dbReference>
<feature type="chain" id="PRO_5002212824" description="Imelysin-like domain-containing protein" evidence="3">
    <location>
        <begin position="26"/>
        <end position="386"/>
    </location>
</feature>
<evidence type="ECO:0000256" key="1">
    <source>
        <dbReference type="ARBA" id="ARBA00004196"/>
    </source>
</evidence>
<evidence type="ECO:0000313" key="5">
    <source>
        <dbReference type="EMBL" id="KIP61881.1"/>
    </source>
</evidence>
<evidence type="ECO:0000313" key="6">
    <source>
        <dbReference type="Proteomes" id="UP000032046"/>
    </source>
</evidence>
<feature type="signal peptide" evidence="3">
    <location>
        <begin position="1"/>
        <end position="25"/>
    </location>
</feature>